<dbReference type="Pfam" id="PF14378">
    <property type="entry name" value="PAP2_3"/>
    <property type="match status" value="1"/>
</dbReference>
<dbReference type="GO" id="GO:0016020">
    <property type="term" value="C:membrane"/>
    <property type="evidence" value="ECO:0007669"/>
    <property type="project" value="UniProtKB-SubCell"/>
</dbReference>
<evidence type="ECO:0000256" key="3">
    <source>
        <dbReference type="ARBA" id="ARBA00022989"/>
    </source>
</evidence>
<evidence type="ECO:0000256" key="5">
    <source>
        <dbReference type="SAM" id="Phobius"/>
    </source>
</evidence>
<accession>A0A381QQ54</accession>
<dbReference type="CDD" id="cd03386">
    <property type="entry name" value="PAP2_Aur1_like"/>
    <property type="match status" value="1"/>
</dbReference>
<dbReference type="AlphaFoldDB" id="A0A381QQ54"/>
<organism evidence="7">
    <name type="scientific">marine metagenome</name>
    <dbReference type="NCBI Taxonomy" id="408172"/>
    <lineage>
        <taxon>unclassified sequences</taxon>
        <taxon>metagenomes</taxon>
        <taxon>ecological metagenomes</taxon>
    </lineage>
</organism>
<feature type="non-terminal residue" evidence="7">
    <location>
        <position position="1"/>
    </location>
</feature>
<dbReference type="EMBL" id="UINC01001470">
    <property type="protein sequence ID" value="SUZ81472.1"/>
    <property type="molecule type" value="Genomic_DNA"/>
</dbReference>
<gene>
    <name evidence="7" type="ORF">METZ01_LOCUS34326</name>
</gene>
<evidence type="ECO:0000256" key="4">
    <source>
        <dbReference type="ARBA" id="ARBA00023136"/>
    </source>
</evidence>
<feature type="transmembrane region" description="Helical" evidence="5">
    <location>
        <begin position="93"/>
        <end position="112"/>
    </location>
</feature>
<name>A0A381QQ54_9ZZZZ</name>
<feature type="transmembrane region" description="Helical" evidence="5">
    <location>
        <begin position="60"/>
        <end position="81"/>
    </location>
</feature>
<keyword evidence="4 5" id="KW-0472">Membrane</keyword>
<dbReference type="PANTHER" id="PTHR31310">
    <property type="match status" value="1"/>
</dbReference>
<feature type="transmembrane region" description="Helical" evidence="5">
    <location>
        <begin position="157"/>
        <end position="179"/>
    </location>
</feature>
<reference evidence="7" key="1">
    <citation type="submission" date="2018-05" db="EMBL/GenBank/DDBJ databases">
        <authorList>
            <person name="Lanie J.A."/>
            <person name="Ng W.-L."/>
            <person name="Kazmierczak K.M."/>
            <person name="Andrzejewski T.M."/>
            <person name="Davidsen T.M."/>
            <person name="Wayne K.J."/>
            <person name="Tettelin H."/>
            <person name="Glass J.I."/>
            <person name="Rusch D."/>
            <person name="Podicherti R."/>
            <person name="Tsui H.-C.T."/>
            <person name="Winkler M.E."/>
        </authorList>
    </citation>
    <scope>NUCLEOTIDE SEQUENCE</scope>
</reference>
<feature type="transmembrane region" description="Helical" evidence="5">
    <location>
        <begin position="186"/>
        <end position="204"/>
    </location>
</feature>
<keyword evidence="2 5" id="KW-0812">Transmembrane</keyword>
<sequence length="239" mass="26898">VLTFYVVYSWSRNQFGSATVQPDEALRNAVRVIDLEKALGLFQELRIQEWFLDWTFFLQFWNLFYGTAHFAVTIFTLAWLYRRYPVLYPRLRSSFLCTTGLALVGFSLFPLMPPRLLADCGEFGGCLAAYPFVDTLSEAGGLWSFDSGTMQKISNQYAAMPSLHFAWAAWCALALYSVLRSPFTRALAVAYPVATLFAVIVTGNHYWIDALGGVAVLGAGVLLGRTLADAWHRWSFRNA</sequence>
<comment type="subcellular location">
    <subcellularLocation>
        <location evidence="1">Membrane</location>
        <topology evidence="1">Multi-pass membrane protein</topology>
    </subcellularLocation>
</comment>
<keyword evidence="3 5" id="KW-1133">Transmembrane helix</keyword>
<dbReference type="InterPro" id="IPR026841">
    <property type="entry name" value="Aur1/Ipt1"/>
</dbReference>
<protein>
    <recommendedName>
        <fullName evidence="6">Inositolphosphotransferase Aur1/Ipt1 domain-containing protein</fullName>
    </recommendedName>
</protein>
<proteinExistence type="predicted"/>
<feature type="domain" description="Inositolphosphotransferase Aur1/Ipt1" evidence="6">
    <location>
        <begin position="32"/>
        <end position="222"/>
    </location>
</feature>
<evidence type="ECO:0000313" key="7">
    <source>
        <dbReference type="EMBL" id="SUZ81472.1"/>
    </source>
</evidence>
<dbReference type="PANTHER" id="PTHR31310:SF7">
    <property type="entry name" value="PA-PHOSPHATASE RELATED-FAMILY PROTEIN DDB_G0268928"/>
    <property type="match status" value="1"/>
</dbReference>
<evidence type="ECO:0000259" key="6">
    <source>
        <dbReference type="Pfam" id="PF14378"/>
    </source>
</evidence>
<evidence type="ECO:0000256" key="1">
    <source>
        <dbReference type="ARBA" id="ARBA00004141"/>
    </source>
</evidence>
<dbReference type="InterPro" id="IPR052185">
    <property type="entry name" value="IPC_Synthase-Related"/>
</dbReference>
<evidence type="ECO:0000256" key="2">
    <source>
        <dbReference type="ARBA" id="ARBA00022692"/>
    </source>
</evidence>